<name>A0ACC1Q9C4_9APHY</name>
<evidence type="ECO:0000313" key="1">
    <source>
        <dbReference type="EMBL" id="KAJ3015463.1"/>
    </source>
</evidence>
<organism evidence="1 2">
    <name type="scientific">Trametes sanguinea</name>
    <dbReference type="NCBI Taxonomy" id="158606"/>
    <lineage>
        <taxon>Eukaryota</taxon>
        <taxon>Fungi</taxon>
        <taxon>Dikarya</taxon>
        <taxon>Basidiomycota</taxon>
        <taxon>Agaricomycotina</taxon>
        <taxon>Agaricomycetes</taxon>
        <taxon>Polyporales</taxon>
        <taxon>Polyporaceae</taxon>
        <taxon>Trametes</taxon>
    </lineage>
</organism>
<keyword evidence="2" id="KW-1185">Reference proteome</keyword>
<proteinExistence type="predicted"/>
<reference evidence="1" key="1">
    <citation type="submission" date="2022-08" db="EMBL/GenBank/DDBJ databases">
        <title>Genome Sequence of Pycnoporus sanguineus.</title>
        <authorList>
            <person name="Buettner E."/>
        </authorList>
    </citation>
    <scope>NUCLEOTIDE SEQUENCE</scope>
    <source>
        <strain evidence="1">CG-C14</strain>
    </source>
</reference>
<evidence type="ECO:0000313" key="2">
    <source>
        <dbReference type="Proteomes" id="UP001144978"/>
    </source>
</evidence>
<gene>
    <name evidence="1" type="ORF">NUW54_g1044</name>
</gene>
<accession>A0ACC1Q9C4</accession>
<dbReference type="EMBL" id="JANSHE010000158">
    <property type="protein sequence ID" value="KAJ3015463.1"/>
    <property type="molecule type" value="Genomic_DNA"/>
</dbReference>
<dbReference type="Proteomes" id="UP001144978">
    <property type="component" value="Unassembled WGS sequence"/>
</dbReference>
<sequence>MVHSNCLYIVISSKPVQSPIGPNTLNIRHPGSSWRAIAFCVSRHVHSCMVTALKRVSPSTIALPLPRSPVCANRAQPRLALIALRLLSHSAACAVHAHSMLRSPAPPRLATV</sequence>
<protein>
    <submittedName>
        <fullName evidence="1">Uncharacterized protein</fullName>
    </submittedName>
</protein>
<comment type="caution">
    <text evidence="1">The sequence shown here is derived from an EMBL/GenBank/DDBJ whole genome shotgun (WGS) entry which is preliminary data.</text>
</comment>